<feature type="domain" description="C2H2-type" evidence="7">
    <location>
        <begin position="1126"/>
        <end position="1153"/>
    </location>
</feature>
<feature type="compositionally biased region" description="Low complexity" evidence="6">
    <location>
        <begin position="71"/>
        <end position="87"/>
    </location>
</feature>
<proteinExistence type="predicted"/>
<comment type="caution">
    <text evidence="8">The sequence shown here is derived from an EMBL/GenBank/DDBJ whole genome shotgun (WGS) entry which is preliminary data.</text>
</comment>
<dbReference type="GO" id="GO:0000981">
    <property type="term" value="F:DNA-binding transcription factor activity, RNA polymerase II-specific"/>
    <property type="evidence" value="ECO:0007669"/>
    <property type="project" value="TreeGrafter"/>
</dbReference>
<evidence type="ECO:0000256" key="2">
    <source>
        <dbReference type="ARBA" id="ARBA00022737"/>
    </source>
</evidence>
<feature type="compositionally biased region" description="Basic and acidic residues" evidence="6">
    <location>
        <begin position="1497"/>
        <end position="1518"/>
    </location>
</feature>
<dbReference type="SUPFAM" id="SSF57667">
    <property type="entry name" value="beta-beta-alpha zinc fingers"/>
    <property type="match status" value="2"/>
</dbReference>
<evidence type="ECO:0000313" key="9">
    <source>
        <dbReference type="Proteomes" id="UP000440578"/>
    </source>
</evidence>
<dbReference type="PANTHER" id="PTHR24379">
    <property type="entry name" value="KRAB AND ZINC FINGER DOMAIN-CONTAINING"/>
    <property type="match status" value="1"/>
</dbReference>
<dbReference type="OrthoDB" id="7773830at2759"/>
<feature type="compositionally biased region" description="Pro residues" evidence="6">
    <location>
        <begin position="1396"/>
        <end position="1416"/>
    </location>
</feature>
<feature type="region of interest" description="Disordered" evidence="6">
    <location>
        <begin position="1308"/>
        <end position="1329"/>
    </location>
</feature>
<dbReference type="InterPro" id="IPR013087">
    <property type="entry name" value="Znf_C2H2_type"/>
</dbReference>
<feature type="compositionally biased region" description="Pro residues" evidence="6">
    <location>
        <begin position="788"/>
        <end position="805"/>
    </location>
</feature>
<evidence type="ECO:0000256" key="3">
    <source>
        <dbReference type="ARBA" id="ARBA00022771"/>
    </source>
</evidence>
<dbReference type="EMBL" id="VIIS01001676">
    <property type="protein sequence ID" value="KAF0294583.1"/>
    <property type="molecule type" value="Genomic_DNA"/>
</dbReference>
<feature type="compositionally biased region" description="Pro residues" evidence="6">
    <location>
        <begin position="1474"/>
        <end position="1488"/>
    </location>
</feature>
<feature type="domain" description="C2H2-type" evidence="7">
    <location>
        <begin position="1043"/>
        <end position="1070"/>
    </location>
</feature>
<feature type="domain" description="C2H2-type" evidence="7">
    <location>
        <begin position="1071"/>
        <end position="1095"/>
    </location>
</feature>
<feature type="region of interest" description="Disordered" evidence="6">
    <location>
        <begin position="1474"/>
        <end position="1535"/>
    </location>
</feature>
<feature type="compositionally biased region" description="Polar residues" evidence="6">
    <location>
        <begin position="363"/>
        <end position="376"/>
    </location>
</feature>
<dbReference type="SMART" id="SM00384">
    <property type="entry name" value="AT_hook"/>
    <property type="match status" value="3"/>
</dbReference>
<feature type="compositionally biased region" description="Basic and acidic residues" evidence="6">
    <location>
        <begin position="1417"/>
        <end position="1429"/>
    </location>
</feature>
<feature type="compositionally biased region" description="Polar residues" evidence="6">
    <location>
        <begin position="159"/>
        <end position="173"/>
    </location>
</feature>
<evidence type="ECO:0000256" key="6">
    <source>
        <dbReference type="SAM" id="MobiDB-lite"/>
    </source>
</evidence>
<keyword evidence="4" id="KW-0862">Zinc</keyword>
<accession>A0A6A4VLS9</accession>
<evidence type="ECO:0000259" key="7">
    <source>
        <dbReference type="PROSITE" id="PS50157"/>
    </source>
</evidence>
<dbReference type="GO" id="GO:0008270">
    <property type="term" value="F:zinc ion binding"/>
    <property type="evidence" value="ECO:0007669"/>
    <property type="project" value="UniProtKB-KW"/>
</dbReference>
<dbReference type="GO" id="GO:0005634">
    <property type="term" value="C:nucleus"/>
    <property type="evidence" value="ECO:0007669"/>
    <property type="project" value="TreeGrafter"/>
</dbReference>
<evidence type="ECO:0000313" key="8">
    <source>
        <dbReference type="EMBL" id="KAF0294583.1"/>
    </source>
</evidence>
<dbReference type="PROSITE" id="PS50157">
    <property type="entry name" value="ZINC_FINGER_C2H2_2"/>
    <property type="match status" value="4"/>
</dbReference>
<feature type="compositionally biased region" description="Low complexity" evidence="6">
    <location>
        <begin position="806"/>
        <end position="817"/>
    </location>
</feature>
<protein>
    <submittedName>
        <fullName evidence="8">Zinc finger protein 383</fullName>
    </submittedName>
</protein>
<feature type="compositionally biased region" description="Basic and acidic residues" evidence="6">
    <location>
        <begin position="350"/>
        <end position="361"/>
    </location>
</feature>
<dbReference type="InterPro" id="IPR017956">
    <property type="entry name" value="AT_hook_DNA-bd_motif"/>
</dbReference>
<feature type="compositionally biased region" description="Low complexity" evidence="6">
    <location>
        <begin position="1183"/>
        <end position="1196"/>
    </location>
</feature>
<evidence type="ECO:0000256" key="4">
    <source>
        <dbReference type="ARBA" id="ARBA00022833"/>
    </source>
</evidence>
<dbReference type="Gene3D" id="3.30.160.60">
    <property type="entry name" value="Classic Zinc Finger"/>
    <property type="match status" value="3"/>
</dbReference>
<dbReference type="Proteomes" id="UP000440578">
    <property type="component" value="Unassembled WGS sequence"/>
</dbReference>
<organism evidence="8 9">
    <name type="scientific">Amphibalanus amphitrite</name>
    <name type="common">Striped barnacle</name>
    <name type="synonym">Balanus amphitrite</name>
    <dbReference type="NCBI Taxonomy" id="1232801"/>
    <lineage>
        <taxon>Eukaryota</taxon>
        <taxon>Metazoa</taxon>
        <taxon>Ecdysozoa</taxon>
        <taxon>Arthropoda</taxon>
        <taxon>Crustacea</taxon>
        <taxon>Multicrustacea</taxon>
        <taxon>Cirripedia</taxon>
        <taxon>Thoracica</taxon>
        <taxon>Thoracicalcarea</taxon>
        <taxon>Balanomorpha</taxon>
        <taxon>Balanoidea</taxon>
        <taxon>Balanidae</taxon>
        <taxon>Amphibalaninae</taxon>
        <taxon>Amphibalanus</taxon>
    </lineage>
</organism>
<feature type="compositionally biased region" description="Low complexity" evidence="6">
    <location>
        <begin position="542"/>
        <end position="587"/>
    </location>
</feature>
<feature type="region of interest" description="Disordered" evidence="6">
    <location>
        <begin position="350"/>
        <end position="395"/>
    </location>
</feature>
<evidence type="ECO:0000256" key="1">
    <source>
        <dbReference type="ARBA" id="ARBA00022723"/>
    </source>
</evidence>
<reference evidence="8 9" key="1">
    <citation type="submission" date="2019-07" db="EMBL/GenBank/DDBJ databases">
        <title>Draft genome assembly of a fouling barnacle, Amphibalanus amphitrite (Darwin, 1854): The first reference genome for Thecostraca.</title>
        <authorList>
            <person name="Kim W."/>
        </authorList>
    </citation>
    <scope>NUCLEOTIDE SEQUENCE [LARGE SCALE GENOMIC DNA]</scope>
    <source>
        <strain evidence="8">SNU_AA5</strain>
        <tissue evidence="8">Soma without cirri and trophi</tissue>
    </source>
</reference>
<dbReference type="PROSITE" id="PS00028">
    <property type="entry name" value="ZINC_FINGER_C2H2_1"/>
    <property type="match status" value="6"/>
</dbReference>
<feature type="region of interest" description="Disordered" evidence="6">
    <location>
        <begin position="1172"/>
        <end position="1220"/>
    </location>
</feature>
<feature type="compositionally biased region" description="Basic and acidic residues" evidence="6">
    <location>
        <begin position="323"/>
        <end position="337"/>
    </location>
</feature>
<gene>
    <name evidence="8" type="primary">ZNF383</name>
    <name evidence="8" type="ORF">FJT64_007757</name>
</gene>
<name>A0A6A4VLS9_AMPAM</name>
<feature type="region of interest" description="Disordered" evidence="6">
    <location>
        <begin position="256"/>
        <end position="337"/>
    </location>
</feature>
<keyword evidence="1" id="KW-0479">Metal-binding</keyword>
<dbReference type="PANTHER" id="PTHR24379:SF127">
    <property type="entry name" value="BLOODY FINGERS-RELATED"/>
    <property type="match status" value="1"/>
</dbReference>
<feature type="compositionally biased region" description="Low complexity" evidence="6">
    <location>
        <begin position="884"/>
        <end position="893"/>
    </location>
</feature>
<keyword evidence="2" id="KW-0677">Repeat</keyword>
<sequence length="1535" mass="164288">MQVGKPRIASSGSPAGTPGLKPASRPGPSKAPVSLLKAGPLRMGLVSPSVSKAGPQRPSPSGATGLPKTSLAAPLKKFAAPAKLGLPRPGPPDSVSPRGQYAPVAGARHRAPSGGASRAAPDPFRPKPSASAPKPRMSWDLDLLTDGSPEDEGHFATDLEQSPTFLTSDQPSRPSRPPAVTGQLRTMGPIHDKVRNMQPKRPRGRPPKAPGEQSVPRKYVKKAHAANGAGGHAENVSILHSKPKWKGATDVLHNDFSTLKEKQRRRKEKLVAVRLDGSVPQKVTLLPRDPDEPYDSDSTASPVKDAPRPGLASPPRRSSGASEHAHGKPETKPLFEHIDEDWAVIKKSLENTEAKRERRVSEAGSSLKGTLTPSPTKKSDRSDELSTDEDIGNNLNAPLHNLERLQDQMIKSLMDDGALAALKKKHRKQKEVHMFKKKKMSDYWKSKLASGKSSLQMKMKRPYNVRPLTSDNVRHMEEAIAAVLAAPSPEASPQKRPPVGSPSKLKPPADWPPAGGASVSPQSRPKVQLMLHSLPPPPPALSPSQSGRAPEPARPAGAAAVRSPAAAAAGRTPASLCSGTVTDADIGGADGDDGLAPLPEPETPLPVSMSATKLKEFLDSARVSRYRRTCGSGLLAAVQMPVETAERMVFVSETPLPPGVDQTLVPNGQAPGGPGVSAVPGAGWPVEQVDPARGGAAWMAGPPASGLDWYGAPAGTPGWSGAITSPAATTTGWFGGVVSPAPGAAWTGLPTDGSVPATALFITPLTVPGASPAPVLVSVAPPSAPTIPSMAPPPPAPATPAPVTAPPATAAPSAAADDASDVSMEEKPLRIALPPTPSAGQAATPAGSAPRTPLSVSPPSAAPSEADRPQSGGRSVPGTPGGDSPRPAAASVQPSPPPPPPPVDPATLPFACNRCPARLATLSEQVYHEIRLHMTEEYLFRCMGCPMRVALVDDPTKILDGLLDHYMKHVDGAGRLLPYDSSTDFFRCEFCPRVFEDPSAYGSHEVQCRSLTHTCARCQARFETGDQLKWHEVDHLRAPDGKYCCDHCDSKFTKREQLLGHRRFHFKDKNVECPKCGKKFMTTGMLAMHNKWKHSQGPCRFCGRPFTSATARQAHEEHMHLKYMLHMCDVCHFRVMTATQLRVHKRTHSDDKPHRCAACDEAFVSRNLLKKHRASRHSEPRAAAEGAAPAPAAAEPEPAPAPLEPAASQGGGESARAPDGTLTPAELRQLFERYKATWSGPKDEMTLSDLDTDEDEDEKRDLIDMQAKEELFKTKDKNSLSVWSCPVCNAYFTKLWGVRAHITLKHPGSSMRPVLHDDKDTSASSKQDFLKEIKRNAKTAKRELKMEAKRQARIAAYGDELPRRGRPRKYPVKIRPPIDPSQPRKRGRPRKNPDDPTAPPPLAEDGAAPPPPAPPKPEPKPEPPPDHVERRRWKCLTCQDQSQSYDDLVTHTYLAHPDADLPRFEVVVTYVPKPVPKTPAEPATPPPAADAASESDAQEKHDADILDSARVRGAEKRRAPSATKVPAGAKRRSIP</sequence>
<feature type="domain" description="C2H2-type" evidence="7">
    <location>
        <begin position="1154"/>
        <end position="1182"/>
    </location>
</feature>
<feature type="compositionally biased region" description="Pro residues" evidence="6">
    <location>
        <begin position="894"/>
        <end position="904"/>
    </location>
</feature>
<keyword evidence="9" id="KW-1185">Reference proteome</keyword>
<dbReference type="GO" id="GO:0000977">
    <property type="term" value="F:RNA polymerase II transcription regulatory region sequence-specific DNA binding"/>
    <property type="evidence" value="ECO:0007669"/>
    <property type="project" value="TreeGrafter"/>
</dbReference>
<dbReference type="SMART" id="SM00355">
    <property type="entry name" value="ZnF_C2H2"/>
    <property type="match status" value="10"/>
</dbReference>
<keyword evidence="3 5" id="KW-0863">Zinc-finger</keyword>
<feature type="region of interest" description="Disordered" evidence="6">
    <location>
        <begin position="1355"/>
        <end position="1435"/>
    </location>
</feature>
<evidence type="ECO:0000256" key="5">
    <source>
        <dbReference type="PROSITE-ProRule" id="PRU00042"/>
    </source>
</evidence>
<feature type="region of interest" description="Disordered" evidence="6">
    <location>
        <begin position="788"/>
        <end position="905"/>
    </location>
</feature>
<dbReference type="InterPro" id="IPR036236">
    <property type="entry name" value="Znf_C2H2_sf"/>
</dbReference>
<feature type="region of interest" description="Disordered" evidence="6">
    <location>
        <begin position="1"/>
        <end position="235"/>
    </location>
</feature>
<dbReference type="CDD" id="cd00065">
    <property type="entry name" value="FYVE_like_SF"/>
    <property type="match status" value="1"/>
</dbReference>
<feature type="region of interest" description="Disordered" evidence="6">
    <location>
        <begin position="484"/>
        <end position="606"/>
    </location>
</feature>